<keyword evidence="2" id="KW-1185">Reference proteome</keyword>
<gene>
    <name evidence="1" type="ORF">EHQ30_11985</name>
</gene>
<accession>A0A5F1Z5Q6</accession>
<reference evidence="1" key="1">
    <citation type="journal article" date="2019" name="PLoS Negl. Trop. Dis.">
        <title>Revisiting the worldwide diversity of Leptospira species in the environment.</title>
        <authorList>
            <person name="Vincent A.T."/>
            <person name="Schiettekatte O."/>
            <person name="Bourhy P."/>
            <person name="Veyrier F.J."/>
            <person name="Picardeau M."/>
        </authorList>
    </citation>
    <scope>NUCLEOTIDE SEQUENCE [LARGE SCALE GENOMIC DNA]</scope>
    <source>
        <strain evidence="1">201800277</strain>
    </source>
</reference>
<evidence type="ECO:0000313" key="1">
    <source>
        <dbReference type="EMBL" id="TGK92946.1"/>
    </source>
</evidence>
<sequence length="335" mass="38374">MHRLQILFYFLTIFSFAIIPKSIDAKNCLVHEDKSFCEGDQVLFPFPKSEKQYFGIIEKVDPEVQNGSHKGMRWIRLDDGSLLTDNRGYYHYFHLADLKECAVFSGQKVCVGQIVPVMGYSGNGGSFGYMTIVAIAPAMFGTGYEMYGPTKERNGNIVLVQANEIPIVTGEVPGFPEIQFGHPFPNAYGKKERVILYDTEDKNYALESEGENHLVWYDESELRIRYNQITEYPIEWEGRLEEIVDCYSDSCAKDKLSWRANLYLTSECENRVFGYQKSSTRGTTFEIVNFVSSFEYLKYIGSHHMGGDVFWPIPRKKVKAFVKAKTVCVSKETKK</sequence>
<evidence type="ECO:0008006" key="3">
    <source>
        <dbReference type="Google" id="ProtNLM"/>
    </source>
</evidence>
<dbReference type="AlphaFoldDB" id="A0A5F1Z5Q6"/>
<evidence type="ECO:0000313" key="2">
    <source>
        <dbReference type="Proteomes" id="UP000297891"/>
    </source>
</evidence>
<comment type="caution">
    <text evidence="1">The sequence shown here is derived from an EMBL/GenBank/DDBJ whole genome shotgun (WGS) entry which is preliminary data.</text>
</comment>
<name>A0A5F1Z5Q6_9LEPT</name>
<dbReference type="OrthoDB" id="348134at2"/>
<protein>
    <recommendedName>
        <fullName evidence="3">WG repeat-containing protein</fullName>
    </recommendedName>
</protein>
<dbReference type="RefSeq" id="WP_135676956.1">
    <property type="nucleotide sequence ID" value="NZ_RQFP01000008.1"/>
</dbReference>
<dbReference type="EMBL" id="RQFP01000008">
    <property type="protein sequence ID" value="TGK92946.1"/>
    <property type="molecule type" value="Genomic_DNA"/>
</dbReference>
<proteinExistence type="predicted"/>
<dbReference type="Proteomes" id="UP000297891">
    <property type="component" value="Unassembled WGS sequence"/>
</dbReference>
<organism evidence="1 2">
    <name type="scientific">Leptospira brenneri</name>
    <dbReference type="NCBI Taxonomy" id="2023182"/>
    <lineage>
        <taxon>Bacteria</taxon>
        <taxon>Pseudomonadati</taxon>
        <taxon>Spirochaetota</taxon>
        <taxon>Spirochaetia</taxon>
        <taxon>Leptospirales</taxon>
        <taxon>Leptospiraceae</taxon>
        <taxon>Leptospira</taxon>
    </lineage>
</organism>